<dbReference type="RefSeq" id="WP_086333597.1">
    <property type="nucleotide sequence ID" value="NZ_CP018791.1"/>
</dbReference>
<reference evidence="2 3" key="1">
    <citation type="journal article" date="2017" name="Genome Biol. Evol.">
        <title>Comparative Genomic Analysis Identifies a Campylobacter Clade Deficient in Selenium Metabolism.</title>
        <authorList>
            <person name="Miller W.G."/>
            <person name="Yee E."/>
            <person name="Lopes B.S."/>
            <person name="Chapman M.H."/>
            <person name="Huynh S."/>
            <person name="Bono J.L."/>
            <person name="Parker C.T."/>
            <person name="Strachan N.J.C."/>
            <person name="Forbes K.J."/>
        </authorList>
    </citation>
    <scope>NUCLEOTIDE SEQUENCE [LARGE SCALE GENOMIC DNA]</scope>
    <source>
        <strain evidence="2 3">RM8964</strain>
    </source>
</reference>
<accession>A0A1X9T0N7</accession>
<proteinExistence type="predicted"/>
<dbReference type="PANTHER" id="PTHR13696">
    <property type="entry name" value="P-LOOP CONTAINING NUCLEOSIDE TRIPHOSPHATE HYDROLASE"/>
    <property type="match status" value="1"/>
</dbReference>
<dbReference type="OrthoDB" id="13869at2"/>
<name>A0A1X9T0N7_9BACT</name>
<sequence>MIPNILSIVNEKGGSGKSTLAINLAMYQSIINKQDITIVDTDPQKSIATFQLIRNEENLPRAFKYIYKQGEDLKTYLNSKENKNLIIDTGGRDAKEMRIALINSDIVVIPTTPSQFDLSVLDIMIDRVKMAKEINEKLQVIIVINRVNPNPFLTKKIDDIKTYIKELECNYIKLANTIIYERERYKNSISNGQSVIEADTQDKAYQEIQNLSLEIFK</sequence>
<feature type="domain" description="CobQ/CobB/MinD/ParA nucleotide binding" evidence="1">
    <location>
        <begin position="7"/>
        <end position="195"/>
    </location>
</feature>
<dbReference type="STRING" id="1660074.CVIC8964_0682"/>
<protein>
    <submittedName>
        <fullName evidence="2">Partitioning protein, ParA family</fullName>
    </submittedName>
</protein>
<gene>
    <name evidence="2" type="ORF">CVIC8964_0682</name>
</gene>
<organism evidence="2 3">
    <name type="scientific">Campylobacter vicugnae</name>
    <dbReference type="NCBI Taxonomy" id="1660076"/>
    <lineage>
        <taxon>Bacteria</taxon>
        <taxon>Pseudomonadati</taxon>
        <taxon>Campylobacterota</taxon>
        <taxon>Epsilonproteobacteria</taxon>
        <taxon>Campylobacterales</taxon>
        <taxon>Campylobacteraceae</taxon>
        <taxon>Campylobacter</taxon>
    </lineage>
</organism>
<dbReference type="InterPro" id="IPR002586">
    <property type="entry name" value="CobQ/CobB/MinD/ParA_Nub-bd_dom"/>
</dbReference>
<dbReference type="PANTHER" id="PTHR13696:SF96">
    <property type="entry name" value="COBQ_COBB_MIND_PARA NUCLEOTIDE BINDING DOMAIN-CONTAINING PROTEIN"/>
    <property type="match status" value="1"/>
</dbReference>
<dbReference type="AlphaFoldDB" id="A0A1X9T0N7"/>
<dbReference type="CDD" id="cd02042">
    <property type="entry name" value="ParAB_family"/>
    <property type="match status" value="1"/>
</dbReference>
<dbReference type="EMBL" id="CP018791">
    <property type="protein sequence ID" value="ARR02097.1"/>
    <property type="molecule type" value="Genomic_DNA"/>
</dbReference>
<evidence type="ECO:0000259" key="1">
    <source>
        <dbReference type="Pfam" id="PF01656"/>
    </source>
</evidence>
<evidence type="ECO:0000313" key="2">
    <source>
        <dbReference type="EMBL" id="ARR02097.1"/>
    </source>
</evidence>
<dbReference type="InterPro" id="IPR027417">
    <property type="entry name" value="P-loop_NTPase"/>
</dbReference>
<dbReference type="Proteomes" id="UP000194265">
    <property type="component" value="Chromosome"/>
</dbReference>
<dbReference type="Gene3D" id="3.40.50.300">
    <property type="entry name" value="P-loop containing nucleotide triphosphate hydrolases"/>
    <property type="match status" value="1"/>
</dbReference>
<dbReference type="Pfam" id="PF01656">
    <property type="entry name" value="CbiA"/>
    <property type="match status" value="1"/>
</dbReference>
<dbReference type="PIRSF" id="PIRSF009320">
    <property type="entry name" value="Nuc_binding_HP_1000"/>
    <property type="match status" value="1"/>
</dbReference>
<evidence type="ECO:0000313" key="3">
    <source>
        <dbReference type="Proteomes" id="UP000194265"/>
    </source>
</evidence>
<dbReference type="InterPro" id="IPR050678">
    <property type="entry name" value="DNA_Partitioning_ATPase"/>
</dbReference>
<dbReference type="SUPFAM" id="SSF52540">
    <property type="entry name" value="P-loop containing nucleoside triphosphate hydrolases"/>
    <property type="match status" value="1"/>
</dbReference>